<dbReference type="AlphaFoldDB" id="A0A3M6Z461"/>
<dbReference type="InterPro" id="IPR012337">
    <property type="entry name" value="RNaseH-like_sf"/>
</dbReference>
<reference evidence="3 4" key="1">
    <citation type="journal article" date="2018" name="BMC Genomics">
        <title>Genomic evidence for intraspecific hybridization in a clonal and extremely halotolerant yeast.</title>
        <authorList>
            <person name="Gostincar C."/>
            <person name="Stajich J.E."/>
            <person name="Zupancic J."/>
            <person name="Zalar P."/>
            <person name="Gunde-Cimerman N."/>
        </authorList>
    </citation>
    <scope>NUCLEOTIDE SEQUENCE [LARGE SCALE GENOMIC DNA]</scope>
    <source>
        <strain evidence="3 4">EXF-6654</strain>
    </source>
</reference>
<protein>
    <recommendedName>
        <fullName evidence="2">Mitochondrial resolvase Ydc2 catalytic domain-containing protein</fullName>
    </recommendedName>
</protein>
<feature type="compositionally biased region" description="Basic and acidic residues" evidence="1">
    <location>
        <begin position="124"/>
        <end position="146"/>
    </location>
</feature>
<dbReference type="InterPro" id="IPR039197">
    <property type="entry name" value="Mrs1/Cce1"/>
</dbReference>
<sequence>MPMLRILEHFAMSSAAAMTGWKAALLRHTAFLMGLSSTGTKAEIAHAVQQRARQASQTLNRRRVISVDMGIRNLAYCVVDMPHNETFGQRQHGSKLPITVRHWSKRDLLLGLQDQQHPSGALGKEVREPATTTRKEARRSSNRDVLPKTAFTPSALSKVAYEVVTGLLQHQPDVILIERQRFRSGGQAAVQEWTVRVNMLESMLWACLHTLQEMRSTGNMNFPTIHAISPASVANFWIAGKHMDLEPHAEHYQEGSGSLDPQQPLKLPRKKIEKKDKVQIVRSWIEGSRDDVNLCFEGEAAQTADLFNSKGRGSSPKQALPVTKLDDLADSLLQALAWARWEENSQRIGKLLSNANDQP</sequence>
<dbReference type="Pfam" id="PF09159">
    <property type="entry name" value="Ydc2-catalyt"/>
    <property type="match status" value="1"/>
</dbReference>
<dbReference type="Proteomes" id="UP000282582">
    <property type="component" value="Unassembled WGS sequence"/>
</dbReference>
<dbReference type="Gene3D" id="3.30.420.10">
    <property type="entry name" value="Ribonuclease H-like superfamily/Ribonuclease H"/>
    <property type="match status" value="1"/>
</dbReference>
<evidence type="ECO:0000313" key="3">
    <source>
        <dbReference type="EMBL" id="RMY09947.1"/>
    </source>
</evidence>
<evidence type="ECO:0000256" key="1">
    <source>
        <dbReference type="SAM" id="MobiDB-lite"/>
    </source>
</evidence>
<evidence type="ECO:0000313" key="4">
    <source>
        <dbReference type="Proteomes" id="UP000282582"/>
    </source>
</evidence>
<accession>A0A3M6Z461</accession>
<gene>
    <name evidence="3" type="ORF">D0868_03966</name>
</gene>
<dbReference type="VEuPathDB" id="FungiDB:BTJ68_11229"/>
<dbReference type="SUPFAM" id="SSF53098">
    <property type="entry name" value="Ribonuclease H-like"/>
    <property type="match status" value="1"/>
</dbReference>
<proteinExistence type="predicted"/>
<feature type="region of interest" description="Disordered" evidence="1">
    <location>
        <begin position="117"/>
        <end position="146"/>
    </location>
</feature>
<dbReference type="CDD" id="cd16963">
    <property type="entry name" value="CCE1"/>
    <property type="match status" value="1"/>
</dbReference>
<feature type="domain" description="Mitochondrial resolvase Ydc2 catalytic" evidence="2">
    <location>
        <begin position="64"/>
        <end position="348"/>
    </location>
</feature>
<comment type="caution">
    <text evidence="3">The sequence shown here is derived from an EMBL/GenBank/DDBJ whole genome shotgun (WGS) entry which is preliminary data.</text>
</comment>
<dbReference type="GO" id="GO:0070336">
    <property type="term" value="F:flap-structured DNA binding"/>
    <property type="evidence" value="ECO:0007669"/>
    <property type="project" value="TreeGrafter"/>
</dbReference>
<dbReference type="EMBL" id="QWIK01000239">
    <property type="protein sequence ID" value="RMY09947.1"/>
    <property type="molecule type" value="Genomic_DNA"/>
</dbReference>
<dbReference type="GO" id="GO:0004520">
    <property type="term" value="F:DNA endonuclease activity"/>
    <property type="evidence" value="ECO:0007669"/>
    <property type="project" value="TreeGrafter"/>
</dbReference>
<dbReference type="PANTHER" id="PTHR28072:SF1">
    <property type="entry name" value="CRUCIFORM CUTTING ENDONUCLEASE 1, MITOCHONDRIAL-RELATED"/>
    <property type="match status" value="1"/>
</dbReference>
<dbReference type="PANTHER" id="PTHR28072">
    <property type="entry name" value="CRUCIFORM CUTTING ENDONUCLEASE 1, MITOCHONDRIAL-RELATED"/>
    <property type="match status" value="1"/>
</dbReference>
<organism evidence="3 4">
    <name type="scientific">Hortaea werneckii</name>
    <name type="common">Black yeast</name>
    <name type="synonym">Cladosporium werneckii</name>
    <dbReference type="NCBI Taxonomy" id="91943"/>
    <lineage>
        <taxon>Eukaryota</taxon>
        <taxon>Fungi</taxon>
        <taxon>Dikarya</taxon>
        <taxon>Ascomycota</taxon>
        <taxon>Pezizomycotina</taxon>
        <taxon>Dothideomycetes</taxon>
        <taxon>Dothideomycetidae</taxon>
        <taxon>Mycosphaerellales</taxon>
        <taxon>Teratosphaeriaceae</taxon>
        <taxon>Hortaea</taxon>
    </lineage>
</organism>
<dbReference type="GO" id="GO:0005739">
    <property type="term" value="C:mitochondrion"/>
    <property type="evidence" value="ECO:0007669"/>
    <property type="project" value="TreeGrafter"/>
</dbReference>
<evidence type="ECO:0000259" key="2">
    <source>
        <dbReference type="Pfam" id="PF09159"/>
    </source>
</evidence>
<dbReference type="InterPro" id="IPR036397">
    <property type="entry name" value="RNaseH_sf"/>
</dbReference>
<dbReference type="InterPro" id="IPR015242">
    <property type="entry name" value="Ydc2_cat"/>
</dbReference>
<name>A0A3M6Z461_HORWE</name>
<dbReference type="GO" id="GO:0000403">
    <property type="term" value="F:Y-form DNA binding"/>
    <property type="evidence" value="ECO:0007669"/>
    <property type="project" value="TreeGrafter"/>
</dbReference>
<dbReference type="GO" id="GO:0000402">
    <property type="term" value="F:crossed form four-way junction DNA binding"/>
    <property type="evidence" value="ECO:0007669"/>
    <property type="project" value="TreeGrafter"/>
</dbReference>